<keyword evidence="2" id="KW-1015">Disulfide bond</keyword>
<dbReference type="InterPro" id="IPR003057">
    <property type="entry name" value="Invtbrt_color"/>
</dbReference>
<evidence type="ECO:0000256" key="3">
    <source>
        <dbReference type="PIRNR" id="PIRNR036893"/>
    </source>
</evidence>
<dbReference type="InterPro" id="IPR022271">
    <property type="entry name" value="Lipocalin_ApoD"/>
</dbReference>
<dbReference type="AlphaFoldDB" id="A0AAV8VUB1"/>
<reference evidence="5 6" key="1">
    <citation type="journal article" date="2023" name="Insect Mol. Biol.">
        <title>Genome sequencing provides insights into the evolution of gene families encoding plant cell wall-degrading enzymes in longhorned beetles.</title>
        <authorList>
            <person name="Shin N.R."/>
            <person name="Okamura Y."/>
            <person name="Kirsch R."/>
            <person name="Pauchet Y."/>
        </authorList>
    </citation>
    <scope>NUCLEOTIDE SEQUENCE [LARGE SCALE GENOMIC DNA]</scope>
    <source>
        <strain evidence="5">EAD_L_NR</strain>
    </source>
</reference>
<keyword evidence="3" id="KW-0732">Signal</keyword>
<feature type="domain" description="Lipocalin/cytosolic fatty-acid binding" evidence="4">
    <location>
        <begin position="130"/>
        <end position="189"/>
    </location>
</feature>
<organism evidence="5 6">
    <name type="scientific">Exocentrus adspersus</name>
    <dbReference type="NCBI Taxonomy" id="1586481"/>
    <lineage>
        <taxon>Eukaryota</taxon>
        <taxon>Metazoa</taxon>
        <taxon>Ecdysozoa</taxon>
        <taxon>Arthropoda</taxon>
        <taxon>Hexapoda</taxon>
        <taxon>Insecta</taxon>
        <taxon>Pterygota</taxon>
        <taxon>Neoptera</taxon>
        <taxon>Endopterygota</taxon>
        <taxon>Coleoptera</taxon>
        <taxon>Polyphaga</taxon>
        <taxon>Cucujiformia</taxon>
        <taxon>Chrysomeloidea</taxon>
        <taxon>Cerambycidae</taxon>
        <taxon>Lamiinae</taxon>
        <taxon>Acanthocinini</taxon>
        <taxon>Exocentrus</taxon>
    </lineage>
</organism>
<evidence type="ECO:0000313" key="5">
    <source>
        <dbReference type="EMBL" id="KAJ8917799.1"/>
    </source>
</evidence>
<gene>
    <name evidence="5" type="ORF">NQ315_010705</name>
</gene>
<evidence type="ECO:0000259" key="4">
    <source>
        <dbReference type="Pfam" id="PF00061"/>
    </source>
</evidence>
<protein>
    <recommendedName>
        <fullName evidence="4">Lipocalin/cytosolic fatty-acid binding domain-containing protein</fullName>
    </recommendedName>
</protein>
<dbReference type="EMBL" id="JANEYG010000030">
    <property type="protein sequence ID" value="KAJ8917799.1"/>
    <property type="molecule type" value="Genomic_DNA"/>
</dbReference>
<feature type="chain" id="PRO_5043116465" description="Lipocalin/cytosolic fatty-acid binding domain-containing protein" evidence="3">
    <location>
        <begin position="27"/>
        <end position="199"/>
    </location>
</feature>
<dbReference type="Pfam" id="PF00061">
    <property type="entry name" value="Lipocalin"/>
    <property type="match status" value="1"/>
</dbReference>
<accession>A0AAV8VUB1</accession>
<proteinExistence type="inferred from homology"/>
<keyword evidence="6" id="KW-1185">Reference proteome</keyword>
<dbReference type="PRINTS" id="PR00179">
    <property type="entry name" value="LIPOCALIN"/>
</dbReference>
<dbReference type="Proteomes" id="UP001159042">
    <property type="component" value="Unassembled WGS sequence"/>
</dbReference>
<evidence type="ECO:0000256" key="2">
    <source>
        <dbReference type="ARBA" id="ARBA00023157"/>
    </source>
</evidence>
<dbReference type="GO" id="GO:0006629">
    <property type="term" value="P:lipid metabolic process"/>
    <property type="evidence" value="ECO:0007669"/>
    <property type="project" value="TreeGrafter"/>
</dbReference>
<dbReference type="InterPro" id="IPR012674">
    <property type="entry name" value="Calycin"/>
</dbReference>
<dbReference type="GO" id="GO:0000302">
    <property type="term" value="P:response to reactive oxygen species"/>
    <property type="evidence" value="ECO:0007669"/>
    <property type="project" value="TreeGrafter"/>
</dbReference>
<dbReference type="GO" id="GO:0031409">
    <property type="term" value="F:pigment binding"/>
    <property type="evidence" value="ECO:0007669"/>
    <property type="project" value="InterPro"/>
</dbReference>
<sequence length="199" mass="22768">MLLSKEHCATVVVLSILCIECNSTSGVGPCPKMSYMKNFNLSKFTGHWYEIERSFYLMELIQSCVNMDLMEDVKGRLEVSINTKSTWSGGFSISEGIATPSKKDPSLLLYKVSSKLPRVINKYLPGAGFYQVLSTDYNRYAILYSCTNFQLVHIDLIWIWGRTREIGAELRSKIYDLLTQYHLDSERLILPKNHNCTDD</sequence>
<evidence type="ECO:0000256" key="1">
    <source>
        <dbReference type="ARBA" id="ARBA00006889"/>
    </source>
</evidence>
<dbReference type="PIRSF" id="PIRSF036893">
    <property type="entry name" value="Lipocalin_ApoD"/>
    <property type="match status" value="1"/>
</dbReference>
<dbReference type="Gene3D" id="2.40.128.20">
    <property type="match status" value="1"/>
</dbReference>
<dbReference type="GO" id="GO:0005737">
    <property type="term" value="C:cytoplasm"/>
    <property type="evidence" value="ECO:0007669"/>
    <property type="project" value="TreeGrafter"/>
</dbReference>
<dbReference type="PANTHER" id="PTHR10612">
    <property type="entry name" value="APOLIPOPROTEIN D"/>
    <property type="match status" value="1"/>
</dbReference>
<feature type="signal peptide" evidence="3">
    <location>
        <begin position="1"/>
        <end position="26"/>
    </location>
</feature>
<dbReference type="PANTHER" id="PTHR10612:SF41">
    <property type="entry name" value="GLIAL LAZARILLO, ISOFORM A"/>
    <property type="match status" value="1"/>
</dbReference>
<dbReference type="InterPro" id="IPR000566">
    <property type="entry name" value="Lipocln_cytosolic_FA-bd_dom"/>
</dbReference>
<evidence type="ECO:0000313" key="6">
    <source>
        <dbReference type="Proteomes" id="UP001159042"/>
    </source>
</evidence>
<dbReference type="SUPFAM" id="SSF50814">
    <property type="entry name" value="Lipocalins"/>
    <property type="match status" value="1"/>
</dbReference>
<comment type="caution">
    <text evidence="5">The sequence shown here is derived from an EMBL/GenBank/DDBJ whole genome shotgun (WGS) entry which is preliminary data.</text>
</comment>
<comment type="similarity">
    <text evidence="1 3">Belongs to the calycin superfamily. Lipocalin family.</text>
</comment>
<dbReference type="PRINTS" id="PR01273">
    <property type="entry name" value="INVTBRTCOLOR"/>
</dbReference>
<name>A0AAV8VUB1_9CUCU</name>